<dbReference type="Pfam" id="PF00787">
    <property type="entry name" value="PX"/>
    <property type="match status" value="1"/>
</dbReference>
<dbReference type="PANTHER" id="PTHR46596:SF1">
    <property type="entry name" value="SORTING NEXIN-4"/>
    <property type="match status" value="1"/>
</dbReference>
<feature type="region of interest" description="Disordered" evidence="22">
    <location>
        <begin position="1352"/>
        <end position="1376"/>
    </location>
</feature>
<dbReference type="eggNOG" id="KOG2210">
    <property type="taxonomic scope" value="Eukaryota"/>
</dbReference>
<comment type="subcellular location">
    <subcellularLocation>
        <location evidence="2">Cytoplasm</location>
    </subcellularLocation>
</comment>
<evidence type="ECO:0000256" key="15">
    <source>
        <dbReference type="ARBA" id="ARBA00023049"/>
    </source>
</evidence>
<dbReference type="InterPro" id="IPR011993">
    <property type="entry name" value="PH-like_dom_sf"/>
</dbReference>
<evidence type="ECO:0000256" key="3">
    <source>
        <dbReference type="ARBA" id="ARBA00005860"/>
    </source>
</evidence>
<feature type="region of interest" description="Disordered" evidence="22">
    <location>
        <begin position="646"/>
        <end position="665"/>
    </location>
</feature>
<keyword evidence="15" id="KW-0482">Metalloprotease</keyword>
<evidence type="ECO:0000256" key="4">
    <source>
        <dbReference type="ARBA" id="ARBA00009269"/>
    </source>
</evidence>
<dbReference type="SUPFAM" id="SSF50447">
    <property type="entry name" value="Translation proteins"/>
    <property type="match status" value="1"/>
</dbReference>
<reference evidence="26" key="2">
    <citation type="journal article" date="2013" name="Nat. Commun.">
        <title>Genome of the Chinese tree shrew.</title>
        <authorList>
            <person name="Fan Y."/>
            <person name="Huang Z.Y."/>
            <person name="Cao C.C."/>
            <person name="Chen C.S."/>
            <person name="Chen Y.X."/>
            <person name="Fan D.D."/>
            <person name="He J."/>
            <person name="Hou H.L."/>
            <person name="Hu L."/>
            <person name="Hu X.T."/>
            <person name="Jiang X.T."/>
            <person name="Lai R."/>
            <person name="Lang Y.S."/>
            <person name="Liang B."/>
            <person name="Liao S.G."/>
            <person name="Mu D."/>
            <person name="Ma Y.Y."/>
            <person name="Niu Y.Y."/>
            <person name="Sun X.Q."/>
            <person name="Xia J.Q."/>
            <person name="Xiao J."/>
            <person name="Xiong Z.Q."/>
            <person name="Xu L."/>
            <person name="Yang L."/>
            <person name="Zhang Y."/>
            <person name="Zhao W."/>
            <person name="Zhao X.D."/>
            <person name="Zheng Y.T."/>
            <person name="Zhou J.M."/>
            <person name="Zhu Y.B."/>
            <person name="Zhang G.J."/>
            <person name="Wang J."/>
            <person name="Yao Y.G."/>
        </authorList>
    </citation>
    <scope>NUCLEOTIDE SEQUENCE [LARGE SCALE GENOMIC DNA]</scope>
</reference>
<dbReference type="GO" id="GO:0006412">
    <property type="term" value="P:translation"/>
    <property type="evidence" value="ECO:0007669"/>
    <property type="project" value="InterPro"/>
</dbReference>
<evidence type="ECO:0000256" key="18">
    <source>
        <dbReference type="ARBA" id="ARBA00023274"/>
    </source>
</evidence>
<evidence type="ECO:0000256" key="20">
    <source>
        <dbReference type="RuleBase" id="RU003844"/>
    </source>
</evidence>
<dbReference type="SMART" id="SM00312">
    <property type="entry name" value="PX"/>
    <property type="match status" value="1"/>
</dbReference>
<dbReference type="GO" id="GO:0007155">
    <property type="term" value="P:cell adhesion"/>
    <property type="evidence" value="ECO:0007669"/>
    <property type="project" value="InterPro"/>
</dbReference>
<dbReference type="PANTHER" id="PTHR46596">
    <property type="entry name" value="SORTING NEXIN-4"/>
    <property type="match status" value="1"/>
</dbReference>
<keyword evidence="9" id="KW-0645">Protease</keyword>
<evidence type="ECO:0000313" key="25">
    <source>
        <dbReference type="EMBL" id="ELW61619.1"/>
    </source>
</evidence>
<protein>
    <recommendedName>
        <fullName evidence="21">Oxysterol-binding protein</fullName>
    </recommendedName>
</protein>
<dbReference type="GO" id="GO:0032266">
    <property type="term" value="F:phosphatidylinositol-3-phosphate binding"/>
    <property type="evidence" value="ECO:0007669"/>
    <property type="project" value="TreeGrafter"/>
</dbReference>
<comment type="cofactor">
    <cofactor evidence="1">
        <name>Zn(2+)</name>
        <dbReference type="ChEBI" id="CHEBI:29105"/>
    </cofactor>
</comment>
<comment type="similarity">
    <text evidence="5">Belongs to the sorting nexin family.</text>
</comment>
<dbReference type="CDD" id="cd07622">
    <property type="entry name" value="BAR_SNX4"/>
    <property type="match status" value="1"/>
</dbReference>
<dbReference type="PRINTS" id="PR00782">
    <property type="entry name" value="LSHMANOLYSIN"/>
</dbReference>
<keyword evidence="17" id="KW-0446">Lipid-binding</keyword>
<keyword evidence="10" id="KW-0479">Metal-binding</keyword>
<evidence type="ECO:0000259" key="23">
    <source>
        <dbReference type="PROSITE" id="PS50003"/>
    </source>
</evidence>
<evidence type="ECO:0000256" key="8">
    <source>
        <dbReference type="ARBA" id="ARBA00022490"/>
    </source>
</evidence>
<dbReference type="Gene3D" id="2.40.10.190">
    <property type="entry name" value="translation elongation factor selb, chain A, domain 4"/>
    <property type="match status" value="1"/>
</dbReference>
<dbReference type="GO" id="GO:2000786">
    <property type="term" value="P:positive regulation of autophagosome assembly"/>
    <property type="evidence" value="ECO:0007669"/>
    <property type="project" value="TreeGrafter"/>
</dbReference>
<dbReference type="CDD" id="cd06864">
    <property type="entry name" value="PX_SNX4"/>
    <property type="match status" value="1"/>
</dbReference>
<dbReference type="GO" id="GO:0006508">
    <property type="term" value="P:proteolysis"/>
    <property type="evidence" value="ECO:0007669"/>
    <property type="project" value="UniProtKB-KW"/>
</dbReference>
<dbReference type="InterPro" id="IPR018266">
    <property type="entry name" value="Ribosomal_eL33_CS"/>
</dbReference>
<dbReference type="EMBL" id="KB320867">
    <property type="protein sequence ID" value="ELW61619.1"/>
    <property type="molecule type" value="Genomic_DNA"/>
</dbReference>
<feature type="domain" description="PH" evidence="23">
    <location>
        <begin position="801"/>
        <end position="877"/>
    </location>
</feature>
<feature type="compositionally biased region" description="Low complexity" evidence="22">
    <location>
        <begin position="646"/>
        <end position="661"/>
    </location>
</feature>
<evidence type="ECO:0000259" key="24">
    <source>
        <dbReference type="PROSITE" id="PS50195"/>
    </source>
</evidence>
<reference evidence="26" key="1">
    <citation type="submission" date="2012-07" db="EMBL/GenBank/DDBJ databases">
        <title>Genome of the Chinese tree shrew, a rising model animal genetically related to primates.</title>
        <authorList>
            <person name="Zhang G."/>
            <person name="Fan Y."/>
            <person name="Yao Y."/>
            <person name="Huang Z."/>
        </authorList>
    </citation>
    <scope>NUCLEOTIDE SEQUENCE [LARGE SCALE GENOMIC DNA]</scope>
</reference>
<dbReference type="Gene3D" id="1.20.1270.60">
    <property type="entry name" value="Arfaptin homology (AH) domain/BAR domain"/>
    <property type="match status" value="1"/>
</dbReference>
<dbReference type="GO" id="GO:0031901">
    <property type="term" value="C:early endosome membrane"/>
    <property type="evidence" value="ECO:0007669"/>
    <property type="project" value="TreeGrafter"/>
</dbReference>
<evidence type="ECO:0000256" key="1">
    <source>
        <dbReference type="ARBA" id="ARBA00001947"/>
    </source>
</evidence>
<dbReference type="FunFam" id="2.40.10.190:FF:000005">
    <property type="entry name" value="60S ribosomal protein L35a"/>
    <property type="match status" value="1"/>
</dbReference>
<dbReference type="GO" id="GO:0006869">
    <property type="term" value="P:lipid transport"/>
    <property type="evidence" value="ECO:0007669"/>
    <property type="project" value="UniProtKB-KW"/>
</dbReference>
<feature type="compositionally biased region" description="Basic and acidic residues" evidence="22">
    <location>
        <begin position="1778"/>
        <end position="1791"/>
    </location>
</feature>
<evidence type="ECO:0000256" key="22">
    <source>
        <dbReference type="SAM" id="MobiDB-lite"/>
    </source>
</evidence>
<dbReference type="InterPro" id="IPR036871">
    <property type="entry name" value="PX_dom_sf"/>
</dbReference>
<dbReference type="InterPro" id="IPR001577">
    <property type="entry name" value="Peptidase_M8"/>
</dbReference>
<dbReference type="FunFam" id="2.10.55.10:FF:000001">
    <property type="entry name" value="Leishmanolysin like peptidase"/>
    <property type="match status" value="1"/>
</dbReference>
<dbReference type="GO" id="GO:0015031">
    <property type="term" value="P:protein transport"/>
    <property type="evidence" value="ECO:0007669"/>
    <property type="project" value="UniProtKB-KW"/>
</dbReference>
<comment type="similarity">
    <text evidence="20">Belongs to the OSBP family.</text>
</comment>
<keyword evidence="16 21" id="KW-0445">Lipid transport</keyword>
<dbReference type="PROSITE" id="PS50003">
    <property type="entry name" value="PH_DOMAIN"/>
    <property type="match status" value="1"/>
</dbReference>
<dbReference type="Gene3D" id="2.30.29.30">
    <property type="entry name" value="Pleckstrin-homology domain (PH domain)/Phosphotyrosine-binding domain (PTB)"/>
    <property type="match status" value="1"/>
</dbReference>
<dbReference type="InterPro" id="IPR000648">
    <property type="entry name" value="Oxysterol-bd"/>
</dbReference>
<evidence type="ECO:0000256" key="6">
    <source>
        <dbReference type="ARBA" id="ARBA00011133"/>
    </source>
</evidence>
<dbReference type="SUPFAM" id="SSF55486">
    <property type="entry name" value="Metalloproteases ('zincins'), catalytic domain"/>
    <property type="match status" value="1"/>
</dbReference>
<dbReference type="InterPro" id="IPR037239">
    <property type="entry name" value="OSBP_sf"/>
</dbReference>
<dbReference type="FunFam" id="2.40.160.120:FF:000002">
    <property type="entry name" value="Oxysterol-binding protein"/>
    <property type="match status" value="1"/>
</dbReference>
<name>L9KGM3_TUPCH</name>
<dbReference type="PROSITE" id="PS50195">
    <property type="entry name" value="PX"/>
    <property type="match status" value="1"/>
</dbReference>
<dbReference type="InParanoid" id="L9KGM3"/>
<keyword evidence="8" id="KW-0963">Cytoplasm</keyword>
<dbReference type="InterPro" id="IPR034902">
    <property type="entry name" value="PX_SNX4"/>
</dbReference>
<dbReference type="STRING" id="246437.L9KGM3"/>
<dbReference type="GO" id="GO:0005886">
    <property type="term" value="C:plasma membrane"/>
    <property type="evidence" value="ECO:0007669"/>
    <property type="project" value="TreeGrafter"/>
</dbReference>
<dbReference type="GO" id="GO:0031201">
    <property type="term" value="C:SNARE complex"/>
    <property type="evidence" value="ECO:0007669"/>
    <property type="project" value="TreeGrafter"/>
</dbReference>
<dbReference type="InterPro" id="IPR038661">
    <property type="entry name" value="Ribosomal_eL33_sf"/>
</dbReference>
<feature type="non-terminal residue" evidence="25">
    <location>
        <position position="1"/>
    </location>
</feature>
<dbReference type="InterPro" id="IPR009000">
    <property type="entry name" value="Transl_B-barrel_sf"/>
</dbReference>
<dbReference type="GO" id="GO:0046872">
    <property type="term" value="F:metal ion binding"/>
    <property type="evidence" value="ECO:0007669"/>
    <property type="project" value="UniProtKB-KW"/>
</dbReference>
<evidence type="ECO:0000256" key="21">
    <source>
        <dbReference type="RuleBase" id="RU003845"/>
    </source>
</evidence>
<dbReference type="MEROPS" id="M08.003"/>
<proteinExistence type="inferred from homology"/>
<keyword evidence="14" id="KW-0689">Ribosomal protein</keyword>
<dbReference type="GO" id="GO:0003735">
    <property type="term" value="F:structural constituent of ribosome"/>
    <property type="evidence" value="ECO:0007669"/>
    <property type="project" value="InterPro"/>
</dbReference>
<dbReference type="Gene3D" id="3.30.1520.10">
    <property type="entry name" value="Phox-like domain"/>
    <property type="match status" value="1"/>
</dbReference>
<feature type="domain" description="PX" evidence="24">
    <location>
        <begin position="1403"/>
        <end position="1529"/>
    </location>
</feature>
<dbReference type="Gene3D" id="1.10.287.2720">
    <property type="match status" value="1"/>
</dbReference>
<comment type="similarity">
    <text evidence="3">Belongs to the peptidase M8 family.</text>
</comment>
<keyword evidence="12" id="KW-0862">Zinc</keyword>
<dbReference type="Gene3D" id="3.90.132.10">
    <property type="entry name" value="Leishmanolysin , domain 2"/>
    <property type="match status" value="1"/>
</dbReference>
<dbReference type="CDD" id="cd13291">
    <property type="entry name" value="PH_ORP10_ORP11"/>
    <property type="match status" value="1"/>
</dbReference>
<evidence type="ECO:0000256" key="13">
    <source>
        <dbReference type="ARBA" id="ARBA00022927"/>
    </source>
</evidence>
<comment type="function">
    <text evidence="19">Component of the large ribosomal subunit. The ribosome is a large ribonucleoprotein complex responsible for the synthesis of proteins in the cell. Required for the proliferation and viability of hematopoietic cells.</text>
</comment>
<keyword evidence="7 21" id="KW-0813">Transport</keyword>
<dbReference type="InterPro" id="IPR018494">
    <property type="entry name" value="Oxysterol-bd_CS"/>
</dbReference>
<comment type="subunit">
    <text evidence="6">Component of the large ribosomal subunit.</text>
</comment>
<keyword evidence="13" id="KW-0653">Protein transport</keyword>
<dbReference type="FunFam" id="1.10.287.2720:FF:000001">
    <property type="entry name" value="Oxysterol-binding OBPalpha"/>
    <property type="match status" value="1"/>
</dbReference>
<dbReference type="SUPFAM" id="SSF64268">
    <property type="entry name" value="PX domain"/>
    <property type="match status" value="1"/>
</dbReference>
<evidence type="ECO:0000256" key="10">
    <source>
        <dbReference type="ARBA" id="ARBA00022723"/>
    </source>
</evidence>
<accession>L9KGM3</accession>
<sequence length="1829" mass="207716">RLWSKAIFAGYKRGLRNQREHTALLKIEGVYARDETEFYLGKRCAYVYKAKNNTVTPGGKPNKTRVIWGKVTRAHGNSGMVRAKFRSNLPAKAIGHRIRVIINKVHLKANHVIKRDVDEHLRIKTVYDKSIEELLPEKRYLVKNKLFPQAISYLEKTFQVRRPAGTILLSRQCATNQYLRKENDPHRYCTGECAVHTKCGPVIVPEEHLQQCRVCRGGKWPCGGVGVQDQEGVRDADFILYVGALATERCSHENIIGFSAGLFAFYHDKDGNPLTSRFADGLPPFNYSLGLYQWSDKVVRKVERLWDVRDNKIVRHTVYLLVTPRVVNEAMTGSHTQNRVLSRITLALMEDTGWYKANYSMAEKLDWGRGMGCDFVRKSCKFWIDQQRQKRQMLSPFCDTLRSNPLQLTCRQDQRAVAVCNLQKFPKPLPQEYQYFDELSGIPAEDLPYYGGSVEIADYCPFSQEFSWHLSGEYQRSSDCRILENQPEILKNYGAEKYGPHSVCLIQKSAFVMEKCERKLSYPDWGSGCYQVSCSPQGLKVWVQDTSYLCSRAGQVLPVSIQMNGWIHGGNLLCPSCGDFCELCPPETDPPAANLTRALPLGTGKTVLDIPLCHVPVNKAQNLGKRQAVQVAEAFPTSVWMVDHTQASEQSSHSSQPSTSEFGGAEGFPDHQVSSLFKIRNLEGEISFGSGIIGEVFRVITYLIIFINLRQCEGSSWSKLNELIIARLEIVDPVFNSSVMMFGKARTNQLHLGEGDAKDSRPHESHQLMDTAQVSFRGKTNWDVTSGHDHTDVCTEKSSPFFVLNNEAGLLEYFVNEQSRNQKPRGTLQLAGAVISPSDEDSHTFTVNAASGEQYKLRATDAKERQHWVSRLQICTQHHTEAIGKMMSHAEGQQRDLIRRIECLPTSGHLSSLDQDLLMLKATSMATMNCLNDCFHILQLQHASHQKGSLPSGTTIEWLEPKIPLSNHYKNGADQPFATEQSKPVAVPEEQSVAESGLLAREPEEISAHDEMEDTCDDKEDDLGAVEEQRSVILHLLSQLKLGMDLTRVVLPTFILEKRSLLEMYADFMSHPDLFLAITNGATAEDRMIRFVEYYLTSFHEGRKGAIAKKPYNPIIGETFHCSWRVPKSEVACSVASSSPTPAVTNHAPLSEEALSQADSDCYMVRFVAEQVSHHPPVSGFYAECAERKMCVNAHVWTKSKFLGMSIGVTMVGEGILSLLEHGEEYTFSLPCAYARSILTVPWVELGGKVSVNCAKTGYSASITFHTKPFYGGKLHRVTAEVKHNITNTVVCRVQGEWNSVLEFTYSNGETKCVDLTKLSVTKKRVRPLEKQDPFESRRLWKNVTDALRESEIDKATEHKRSLEERQRTEERHRTETGTPWKTQYFIKETTENSFWLKKIEISVSEAEKRTGRNAMNMQETYTAYLIETRSVEHSDGQSVLTDSLWRRYSEFELLRNYLLVYYPHIVVPPLPEKRAEFVWHKLSADNMDPDFVERRRIGLENFLLRVASHPILCRDKIFYLFLTQEGNWKETVNETGFQLKADSRLKALNATFRVKNPDKRFTELKHYSDELQAVIAHLLRVRARVADRLYGVYKVHGNYGRVFSEWSAIEKEMGDGLQSAGHHMDVYASSIDDILEDEEHYADQLKEYLFYAEALRAVCRKHELMQYDLEMAAQDLASKKQQCEELATGGMTTKLFGQETPEQREARIKVLEEQISEGEQQLKSKNSEGREFVKNAWADIERFKEQKNHDLKEALISYAVMQISMCKKCSGFLQNKSTEEQEVRNSENRNDTSSPSRRARPTGTAMVLQLTLLSLAAADLTLRCLFNV</sequence>
<keyword evidence="11" id="KW-0378">Hydrolase</keyword>
<dbReference type="SUPFAM" id="SSF50729">
    <property type="entry name" value="PH domain-like"/>
    <property type="match status" value="1"/>
</dbReference>
<dbReference type="Gene3D" id="6.10.140.1150">
    <property type="match status" value="1"/>
</dbReference>
<dbReference type="Pfam" id="PF01247">
    <property type="entry name" value="Ribosomal_L35Ae"/>
    <property type="match status" value="1"/>
</dbReference>
<dbReference type="HAMAP" id="MF_00573">
    <property type="entry name" value="Ribosomal_eL33"/>
    <property type="match status" value="1"/>
</dbReference>
<dbReference type="Pfam" id="PF00169">
    <property type="entry name" value="PH"/>
    <property type="match status" value="1"/>
</dbReference>
<dbReference type="Proteomes" id="UP000011518">
    <property type="component" value="Unassembled WGS sequence"/>
</dbReference>
<dbReference type="Gene3D" id="2.10.55.10">
    <property type="entry name" value="Leishmanolysin domain 3"/>
    <property type="match status" value="1"/>
</dbReference>
<dbReference type="PROSITE" id="PS01105">
    <property type="entry name" value="RIBOSOMAL_L35AE"/>
    <property type="match status" value="1"/>
</dbReference>
<gene>
    <name evidence="25" type="ORF">TREES_T100009169</name>
</gene>
<keyword evidence="18" id="KW-0687">Ribonucleoprotein</keyword>
<dbReference type="InterPro" id="IPR037430">
    <property type="entry name" value="SNX4_BAR"/>
</dbReference>
<dbReference type="Pfam" id="PF01237">
    <property type="entry name" value="Oxysterol_BP"/>
    <property type="match status" value="1"/>
</dbReference>
<dbReference type="InterPro" id="IPR027267">
    <property type="entry name" value="AH/BAR_dom_sf"/>
</dbReference>
<dbReference type="InterPro" id="IPR001849">
    <property type="entry name" value="PH_domain"/>
</dbReference>
<feature type="region of interest" description="Disordered" evidence="22">
    <location>
        <begin position="1778"/>
        <end position="1803"/>
    </location>
</feature>
<dbReference type="SMART" id="SM00233">
    <property type="entry name" value="PH"/>
    <property type="match status" value="1"/>
</dbReference>
<evidence type="ECO:0000256" key="11">
    <source>
        <dbReference type="ARBA" id="ARBA00022801"/>
    </source>
</evidence>
<evidence type="ECO:0000256" key="19">
    <source>
        <dbReference type="ARBA" id="ARBA00045649"/>
    </source>
</evidence>
<evidence type="ECO:0000256" key="12">
    <source>
        <dbReference type="ARBA" id="ARBA00022833"/>
    </source>
</evidence>
<evidence type="ECO:0000313" key="26">
    <source>
        <dbReference type="Proteomes" id="UP000011518"/>
    </source>
</evidence>
<keyword evidence="26" id="KW-1185">Reference proteome</keyword>
<evidence type="ECO:0000256" key="2">
    <source>
        <dbReference type="ARBA" id="ARBA00004496"/>
    </source>
</evidence>
<comment type="similarity">
    <text evidence="4">Belongs to the eukaryotic ribosomal protein eL33 family.</text>
</comment>
<evidence type="ECO:0000256" key="5">
    <source>
        <dbReference type="ARBA" id="ARBA00010883"/>
    </source>
</evidence>
<dbReference type="PROSITE" id="PS01013">
    <property type="entry name" value="OSBP"/>
    <property type="match status" value="1"/>
</dbReference>
<dbReference type="GO" id="GO:0022625">
    <property type="term" value="C:cytosolic large ribosomal subunit"/>
    <property type="evidence" value="ECO:0007669"/>
    <property type="project" value="UniProtKB-ARBA"/>
</dbReference>
<evidence type="ECO:0000256" key="14">
    <source>
        <dbReference type="ARBA" id="ARBA00022980"/>
    </source>
</evidence>
<dbReference type="InterPro" id="IPR001780">
    <property type="entry name" value="Ribosomal_eL33"/>
</dbReference>
<organism evidence="25 26">
    <name type="scientific">Tupaia chinensis</name>
    <name type="common">Chinese tree shrew</name>
    <name type="synonym">Tupaia belangeri chinensis</name>
    <dbReference type="NCBI Taxonomy" id="246437"/>
    <lineage>
        <taxon>Eukaryota</taxon>
        <taxon>Metazoa</taxon>
        <taxon>Chordata</taxon>
        <taxon>Craniata</taxon>
        <taxon>Vertebrata</taxon>
        <taxon>Euteleostomi</taxon>
        <taxon>Mammalia</taxon>
        <taxon>Eutheria</taxon>
        <taxon>Euarchontoglires</taxon>
        <taxon>Scandentia</taxon>
        <taxon>Tupaiidae</taxon>
        <taxon>Tupaia</taxon>
    </lineage>
</organism>
<dbReference type="GO" id="GO:0004222">
    <property type="term" value="F:metalloendopeptidase activity"/>
    <property type="evidence" value="ECO:0007669"/>
    <property type="project" value="InterPro"/>
</dbReference>
<evidence type="ECO:0000256" key="7">
    <source>
        <dbReference type="ARBA" id="ARBA00022448"/>
    </source>
</evidence>
<dbReference type="Pfam" id="PF01457">
    <property type="entry name" value="Peptidase_M8"/>
    <property type="match status" value="1"/>
</dbReference>
<dbReference type="FunFam" id="3.30.1520.10:FF:000031">
    <property type="entry name" value="Sorting nexin 4"/>
    <property type="match status" value="1"/>
</dbReference>
<dbReference type="Gene3D" id="2.40.160.120">
    <property type="match status" value="1"/>
</dbReference>
<evidence type="ECO:0000256" key="17">
    <source>
        <dbReference type="ARBA" id="ARBA00023121"/>
    </source>
</evidence>
<evidence type="ECO:0000256" key="16">
    <source>
        <dbReference type="ARBA" id="ARBA00023055"/>
    </source>
</evidence>
<dbReference type="InterPro" id="IPR034783">
    <property type="entry name" value="SNX4"/>
</dbReference>
<dbReference type="SUPFAM" id="SSF144000">
    <property type="entry name" value="Oxysterol-binding protein-like"/>
    <property type="match status" value="1"/>
</dbReference>
<evidence type="ECO:0000256" key="9">
    <source>
        <dbReference type="ARBA" id="ARBA00022670"/>
    </source>
</evidence>
<dbReference type="InterPro" id="IPR001683">
    <property type="entry name" value="PX_dom"/>
</dbReference>